<proteinExistence type="predicted"/>
<evidence type="ECO:0000313" key="2">
    <source>
        <dbReference type="EMBL" id="CUH61362.1"/>
    </source>
</evidence>
<feature type="transmembrane region" description="Helical" evidence="1">
    <location>
        <begin position="12"/>
        <end position="32"/>
    </location>
</feature>
<gene>
    <name evidence="2" type="ORF">THS5294_02667</name>
</gene>
<accession>A0A0N7LTQ6</accession>
<name>A0A0N7LTQ6_9RHOB</name>
<dbReference type="EMBL" id="CYRX01000031">
    <property type="protein sequence ID" value="CUH61362.1"/>
    <property type="molecule type" value="Genomic_DNA"/>
</dbReference>
<protein>
    <submittedName>
        <fullName evidence="2">Uncharacterized protein</fullName>
    </submittedName>
</protein>
<keyword evidence="1" id="KW-0812">Transmembrane</keyword>
<organism evidence="2 3">
    <name type="scientific">Thalassobacter stenotrophicus</name>
    <dbReference type="NCBI Taxonomy" id="266809"/>
    <lineage>
        <taxon>Bacteria</taxon>
        <taxon>Pseudomonadati</taxon>
        <taxon>Pseudomonadota</taxon>
        <taxon>Alphaproteobacteria</taxon>
        <taxon>Rhodobacterales</taxon>
        <taxon>Roseobacteraceae</taxon>
        <taxon>Thalassobacter</taxon>
    </lineage>
</organism>
<evidence type="ECO:0000313" key="3">
    <source>
        <dbReference type="Proteomes" id="UP000051298"/>
    </source>
</evidence>
<dbReference type="STRING" id="266809.PM03_12105"/>
<keyword evidence="1" id="KW-0472">Membrane</keyword>
<dbReference type="RefSeq" id="WP_058124121.1">
    <property type="nucleotide sequence ID" value="NZ_CYRX01000031.1"/>
</dbReference>
<reference evidence="2 3" key="1">
    <citation type="submission" date="2015-09" db="EMBL/GenBank/DDBJ databases">
        <authorList>
            <consortium name="Swine Surveillance"/>
        </authorList>
    </citation>
    <scope>NUCLEOTIDE SEQUENCE [LARGE SCALE GENOMIC DNA]</scope>
    <source>
        <strain evidence="2 3">CECT 5294</strain>
    </source>
</reference>
<dbReference type="eggNOG" id="COG3595">
    <property type="taxonomic scope" value="Bacteria"/>
</dbReference>
<evidence type="ECO:0000256" key="1">
    <source>
        <dbReference type="SAM" id="Phobius"/>
    </source>
</evidence>
<dbReference type="Proteomes" id="UP000051298">
    <property type="component" value="Unassembled WGS sequence"/>
</dbReference>
<keyword evidence="1" id="KW-1133">Transmembrane helix</keyword>
<sequence>MTHRFIKSEDGAITVDWVVLTFGVTITGLAMMGTIGPSLGRMAISVVDALEATVGSIYEGSTIVAYRSNYDFAGDTSAWTGASSTYVDGFGEVLGPIAGSGGLESVTTNFDIGAEAESATLTFDLLAFDSLDGEDAVLYIDGVEVGRMTSDQGYLTWTPGDVEGISLSATTLSEGEHLGGMQNDTSQNWWRDAASRITITVDDPGATLDFGFGSTANQDVSDESWAIDNFIIESTVAASTEPLG</sequence>
<dbReference type="AlphaFoldDB" id="A0A0N7LTQ6"/>